<dbReference type="RefSeq" id="WP_281737181.1">
    <property type="nucleotide sequence ID" value="NZ_JAKETQ010000004.1"/>
</dbReference>
<keyword evidence="2" id="KW-1185">Reference proteome</keyword>
<comment type="caution">
    <text evidence="1">The sequence shown here is derived from an EMBL/GenBank/DDBJ whole genome shotgun (WGS) entry which is preliminary data.</text>
</comment>
<reference evidence="1" key="1">
    <citation type="submission" date="2022-03" db="EMBL/GenBank/DDBJ databases">
        <title>The complete genome sequence of a Methyloterrigena soli.</title>
        <authorList>
            <person name="Zi Z."/>
        </authorList>
    </citation>
    <scope>NUCLEOTIDE SEQUENCE</scope>
    <source>
        <strain evidence="1">M48</strain>
    </source>
</reference>
<dbReference type="EMBL" id="JALAZD010000004">
    <property type="protein sequence ID" value="MCI0129240.1"/>
    <property type="molecule type" value="Genomic_DNA"/>
</dbReference>
<protein>
    <submittedName>
        <fullName evidence="1">Uncharacterized protein</fullName>
    </submittedName>
</protein>
<evidence type="ECO:0000313" key="1">
    <source>
        <dbReference type="EMBL" id="MCI0129240.1"/>
    </source>
</evidence>
<gene>
    <name evidence="1" type="ORF">ML536_20600</name>
</gene>
<sequence length="170" mass="18493">MDKDKHSTTVLANEGGSVLSIVLAGIAAANAAAEEYEKRASEEKAAGNLFPSNYFEGAEKEQLDMYFGLKEVLPFLPASTLPEAAAQIGHAINEICSGYDDMPEGKAIDEPYKAMQKKVERLLFSALRAVEAVGHFSLSQMGLESLRNTNCDPWAEVEDIVRQLRAEGVK</sequence>
<name>A0AA41QQM5_9HYPH</name>
<dbReference type="Proteomes" id="UP001156140">
    <property type="component" value="Unassembled WGS sequence"/>
</dbReference>
<evidence type="ECO:0000313" key="2">
    <source>
        <dbReference type="Proteomes" id="UP001156140"/>
    </source>
</evidence>
<proteinExistence type="predicted"/>
<organism evidence="1 2">
    <name type="scientific">Paradevosia shaoguanensis</name>
    <dbReference type="NCBI Taxonomy" id="1335043"/>
    <lineage>
        <taxon>Bacteria</taxon>
        <taxon>Pseudomonadati</taxon>
        <taxon>Pseudomonadota</taxon>
        <taxon>Alphaproteobacteria</taxon>
        <taxon>Hyphomicrobiales</taxon>
        <taxon>Devosiaceae</taxon>
        <taxon>Paradevosia</taxon>
    </lineage>
</organism>
<dbReference type="AlphaFoldDB" id="A0AA41QQM5"/>
<accession>A0AA41QQM5</accession>